<gene>
    <name evidence="5" type="ORF">A8M32_04260</name>
</gene>
<dbReference type="RefSeq" id="WP_069457173.1">
    <property type="nucleotide sequence ID" value="NZ_LYBW01000042.1"/>
</dbReference>
<feature type="domain" description="HTH asnC-type" evidence="4">
    <location>
        <begin position="1"/>
        <end position="62"/>
    </location>
</feature>
<dbReference type="GO" id="GO:0043565">
    <property type="term" value="F:sequence-specific DNA binding"/>
    <property type="evidence" value="ECO:0007669"/>
    <property type="project" value="InterPro"/>
</dbReference>
<dbReference type="Proteomes" id="UP000094342">
    <property type="component" value="Unassembled WGS sequence"/>
</dbReference>
<sequence length="155" mass="16831">MDATDRKIVGILSADARTSLTEIGATVALSPSAVNERIRRLVAGGVIRGFTLEVDHRSLGFDVLAFVWIALSADADETEFRRFIAGHPAVAECHHVTGGWSYCVKVRMPTLGDIEPFLGELKARRFIGRSETVIALSTVAENTVTLPGGEEPKRR</sequence>
<comment type="caution">
    <text evidence="5">The sequence shown here is derived from an EMBL/GenBank/DDBJ whole genome shotgun (WGS) entry which is preliminary data.</text>
</comment>
<name>A0A1E3VGP2_9HYPH</name>
<dbReference type="AlphaFoldDB" id="A0A1E3VGP2"/>
<reference evidence="6" key="1">
    <citation type="submission" date="2016-05" db="EMBL/GenBank/DDBJ databases">
        <authorList>
            <person name="Li Y."/>
        </authorList>
    </citation>
    <scope>NUCLEOTIDE SEQUENCE [LARGE SCALE GENOMIC DNA]</scope>
    <source>
        <strain evidence="6">YIC4027</strain>
    </source>
</reference>
<dbReference type="InterPro" id="IPR019887">
    <property type="entry name" value="Tscrpt_reg_AsnC/Lrp_C"/>
</dbReference>
<dbReference type="InterPro" id="IPR019888">
    <property type="entry name" value="Tscrpt_reg_AsnC-like"/>
</dbReference>
<evidence type="ECO:0000259" key="4">
    <source>
        <dbReference type="PROSITE" id="PS50956"/>
    </source>
</evidence>
<dbReference type="Gene3D" id="3.30.70.920">
    <property type="match status" value="1"/>
</dbReference>
<protein>
    <submittedName>
        <fullName evidence="5">AsnC family transcriptional regulator</fullName>
    </submittedName>
</protein>
<dbReference type="InterPro" id="IPR036390">
    <property type="entry name" value="WH_DNA-bd_sf"/>
</dbReference>
<keyword evidence="1" id="KW-0805">Transcription regulation</keyword>
<dbReference type="InterPro" id="IPR036388">
    <property type="entry name" value="WH-like_DNA-bd_sf"/>
</dbReference>
<evidence type="ECO:0000256" key="1">
    <source>
        <dbReference type="ARBA" id="ARBA00023015"/>
    </source>
</evidence>
<proteinExistence type="predicted"/>
<dbReference type="PANTHER" id="PTHR30154">
    <property type="entry name" value="LEUCINE-RESPONSIVE REGULATORY PROTEIN"/>
    <property type="match status" value="1"/>
</dbReference>
<dbReference type="InterPro" id="IPR011008">
    <property type="entry name" value="Dimeric_a/b-barrel"/>
</dbReference>
<dbReference type="GO" id="GO:0043200">
    <property type="term" value="P:response to amino acid"/>
    <property type="evidence" value="ECO:0007669"/>
    <property type="project" value="TreeGrafter"/>
</dbReference>
<dbReference type="PRINTS" id="PR00033">
    <property type="entry name" value="HTHASNC"/>
</dbReference>
<evidence type="ECO:0000313" key="6">
    <source>
        <dbReference type="Proteomes" id="UP000094342"/>
    </source>
</evidence>
<dbReference type="PROSITE" id="PS50956">
    <property type="entry name" value="HTH_ASNC_2"/>
    <property type="match status" value="1"/>
</dbReference>
<dbReference type="PANTHER" id="PTHR30154:SF53">
    <property type="entry name" value="HTH-TYPE TRANSCRIPTIONAL REGULATOR LRPC"/>
    <property type="match status" value="1"/>
</dbReference>
<keyword evidence="2" id="KW-0238">DNA-binding</keyword>
<dbReference type="Gene3D" id="1.10.10.10">
    <property type="entry name" value="Winged helix-like DNA-binding domain superfamily/Winged helix DNA-binding domain"/>
    <property type="match status" value="1"/>
</dbReference>
<dbReference type="PROSITE" id="PS00519">
    <property type="entry name" value="HTH_ASNC_1"/>
    <property type="match status" value="1"/>
</dbReference>
<dbReference type="OrthoDB" id="166264at2"/>
<dbReference type="InterPro" id="IPR019885">
    <property type="entry name" value="Tscrpt_reg_HTH_AsnC-type_CS"/>
</dbReference>
<keyword evidence="3" id="KW-0804">Transcription</keyword>
<dbReference type="GO" id="GO:0005829">
    <property type="term" value="C:cytosol"/>
    <property type="evidence" value="ECO:0007669"/>
    <property type="project" value="TreeGrafter"/>
</dbReference>
<dbReference type="SUPFAM" id="SSF46785">
    <property type="entry name" value="Winged helix' DNA-binding domain"/>
    <property type="match status" value="1"/>
</dbReference>
<dbReference type="Pfam" id="PF13404">
    <property type="entry name" value="HTH_AsnC-type"/>
    <property type="match status" value="1"/>
</dbReference>
<dbReference type="STRING" id="1752398.A8M32_04260"/>
<dbReference type="SUPFAM" id="SSF54909">
    <property type="entry name" value="Dimeric alpha+beta barrel"/>
    <property type="match status" value="1"/>
</dbReference>
<evidence type="ECO:0000256" key="2">
    <source>
        <dbReference type="ARBA" id="ARBA00023125"/>
    </source>
</evidence>
<dbReference type="Pfam" id="PF01037">
    <property type="entry name" value="AsnC_trans_reg"/>
    <property type="match status" value="1"/>
</dbReference>
<dbReference type="EMBL" id="LYBW01000042">
    <property type="protein sequence ID" value="ODR92607.1"/>
    <property type="molecule type" value="Genomic_DNA"/>
</dbReference>
<keyword evidence="6" id="KW-1185">Reference proteome</keyword>
<dbReference type="SMART" id="SM00344">
    <property type="entry name" value="HTH_ASNC"/>
    <property type="match status" value="1"/>
</dbReference>
<evidence type="ECO:0000313" key="5">
    <source>
        <dbReference type="EMBL" id="ODR92607.1"/>
    </source>
</evidence>
<dbReference type="InterPro" id="IPR000485">
    <property type="entry name" value="AsnC-type_HTH_dom"/>
</dbReference>
<evidence type="ECO:0000256" key="3">
    <source>
        <dbReference type="ARBA" id="ARBA00023163"/>
    </source>
</evidence>
<accession>A0A1E3VGP2</accession>
<organism evidence="5 6">
    <name type="scientific">Sinorhizobium alkalisoli</name>
    <dbReference type="NCBI Taxonomy" id="1752398"/>
    <lineage>
        <taxon>Bacteria</taxon>
        <taxon>Pseudomonadati</taxon>
        <taxon>Pseudomonadota</taxon>
        <taxon>Alphaproteobacteria</taxon>
        <taxon>Hyphomicrobiales</taxon>
        <taxon>Rhizobiaceae</taxon>
        <taxon>Sinorhizobium/Ensifer group</taxon>
        <taxon>Sinorhizobium</taxon>
    </lineage>
</organism>